<gene>
    <name evidence="2" type="ORF">EM6_2631</name>
</gene>
<evidence type="ECO:0000313" key="3">
    <source>
        <dbReference type="Proteomes" id="UP000278756"/>
    </source>
</evidence>
<dbReference type="PANTHER" id="PTHR43792:SF16">
    <property type="entry name" value="N-ACETYLTRANSFERASE DOMAIN-CONTAINING PROTEIN"/>
    <property type="match status" value="1"/>
</dbReference>
<organism evidence="2 3">
    <name type="scientific">Asticcacaulis excentricus</name>
    <dbReference type="NCBI Taxonomy" id="78587"/>
    <lineage>
        <taxon>Bacteria</taxon>
        <taxon>Pseudomonadati</taxon>
        <taxon>Pseudomonadota</taxon>
        <taxon>Alphaproteobacteria</taxon>
        <taxon>Caulobacterales</taxon>
        <taxon>Caulobacteraceae</taxon>
        <taxon>Asticcacaulis</taxon>
    </lineage>
</organism>
<keyword evidence="2" id="KW-0378">Hydrolase</keyword>
<dbReference type="Pfam" id="PF13302">
    <property type="entry name" value="Acetyltransf_3"/>
    <property type="match status" value="1"/>
</dbReference>
<evidence type="ECO:0000313" key="2">
    <source>
        <dbReference type="EMBL" id="BBF82011.1"/>
    </source>
</evidence>
<dbReference type="Gene3D" id="3.40.630.30">
    <property type="match status" value="1"/>
</dbReference>
<evidence type="ECO:0000259" key="1">
    <source>
        <dbReference type="PROSITE" id="PS51186"/>
    </source>
</evidence>
<keyword evidence="2" id="KW-0547">Nucleotide-binding</keyword>
<accession>A0A3G9G804</accession>
<name>A0A3G9G804_9CAUL</name>
<proteinExistence type="predicted"/>
<dbReference type="EMBL" id="AP018828">
    <property type="protein sequence ID" value="BBF82011.1"/>
    <property type="molecule type" value="Genomic_DNA"/>
</dbReference>
<reference evidence="3" key="1">
    <citation type="journal article" date="2017" name="Biotechnol. Biofuels">
        <title>Evaluation of environmental bacterial communities as a factor affecting the growth of duckweed Lemna minor.</title>
        <authorList>
            <person name="Ishizawa H."/>
            <person name="Kuroda M."/>
            <person name="Morikawa M."/>
            <person name="Ike M."/>
        </authorList>
    </citation>
    <scope>NUCLEOTIDE SEQUENCE [LARGE SCALE GENOMIC DNA]</scope>
    <source>
        <strain evidence="3">M6</strain>
    </source>
</reference>
<dbReference type="AlphaFoldDB" id="A0A3G9G804"/>
<dbReference type="PROSITE" id="PS51186">
    <property type="entry name" value="GNAT"/>
    <property type="match status" value="1"/>
</dbReference>
<reference evidence="3" key="2">
    <citation type="journal article" date="2017" name="Plant Physiol. Biochem.">
        <title>Differential oxidative and antioxidative response of duckweed Lemna minor toward plant growth promoting/inhibiting bacteria.</title>
        <authorList>
            <person name="Ishizawa H."/>
            <person name="Kuroda M."/>
            <person name="Morikawa M."/>
            <person name="Ike M."/>
        </authorList>
    </citation>
    <scope>NUCLEOTIDE SEQUENCE [LARGE SCALE GENOMIC DNA]</scope>
    <source>
        <strain evidence="3">M6</strain>
    </source>
</reference>
<keyword evidence="2" id="KW-0347">Helicase</keyword>
<dbReference type="GO" id="GO:0004386">
    <property type="term" value="F:helicase activity"/>
    <property type="evidence" value="ECO:0007669"/>
    <property type="project" value="UniProtKB-KW"/>
</dbReference>
<dbReference type="PANTHER" id="PTHR43792">
    <property type="entry name" value="GNAT FAMILY, PUTATIVE (AFU_ORTHOLOGUE AFUA_3G00765)-RELATED-RELATED"/>
    <property type="match status" value="1"/>
</dbReference>
<dbReference type="Proteomes" id="UP000278756">
    <property type="component" value="Chromosome 2"/>
</dbReference>
<protein>
    <submittedName>
        <fullName evidence="2">Protein export cytoplasm protein SecA ATPase RNA helicase</fullName>
    </submittedName>
</protein>
<dbReference type="GO" id="GO:0016747">
    <property type="term" value="F:acyltransferase activity, transferring groups other than amino-acyl groups"/>
    <property type="evidence" value="ECO:0007669"/>
    <property type="project" value="InterPro"/>
</dbReference>
<feature type="domain" description="N-acetyltransferase" evidence="1">
    <location>
        <begin position="23"/>
        <end position="184"/>
    </location>
</feature>
<dbReference type="InterPro" id="IPR051531">
    <property type="entry name" value="N-acetyltransferase"/>
</dbReference>
<dbReference type="SUPFAM" id="SSF55729">
    <property type="entry name" value="Acyl-CoA N-acyltransferases (Nat)"/>
    <property type="match status" value="1"/>
</dbReference>
<keyword evidence="2" id="KW-0067">ATP-binding</keyword>
<sequence>MCARLPDEEKHGTPWVMIETPRLILRPHVLDDYNGLCAMFGDPDFYRLSGLTPQSPEEVWHRLLRYMGHWTAFGWGLFAAIEKDTGRFVGDTGLADFHRGLGPDFDLSPEAAWAITPACQGRGYALEAVRAAHDWFDATHPQRTVCIIDPSNTPSQKVAAALGYTAFADATYKGHKVTQFERYL</sequence>
<dbReference type="InterPro" id="IPR016181">
    <property type="entry name" value="Acyl_CoA_acyltransferase"/>
</dbReference>
<dbReference type="InterPro" id="IPR000182">
    <property type="entry name" value="GNAT_dom"/>
</dbReference>